<dbReference type="EMBL" id="CP001964">
    <property type="protein sequence ID" value="ADG74553.1"/>
    <property type="molecule type" value="Genomic_DNA"/>
</dbReference>
<accession>D5UDZ5</accession>
<reference evidence="2 3" key="1">
    <citation type="journal article" date="2010" name="Stand. Genomic Sci.">
        <title>Complete genome sequence of Cellulomonas flavigena type strain (134).</title>
        <authorList>
            <person name="Abt B."/>
            <person name="Foster B."/>
            <person name="Lapidus A."/>
            <person name="Clum A."/>
            <person name="Sun H."/>
            <person name="Pukall R."/>
            <person name="Lucas S."/>
            <person name="Glavina Del Rio T."/>
            <person name="Nolan M."/>
            <person name="Tice H."/>
            <person name="Cheng J.F."/>
            <person name="Pitluck S."/>
            <person name="Liolios K."/>
            <person name="Ivanova N."/>
            <person name="Mavromatis K."/>
            <person name="Ovchinnikova G."/>
            <person name="Pati A."/>
            <person name="Goodwin L."/>
            <person name="Chen A."/>
            <person name="Palaniappan K."/>
            <person name="Land M."/>
            <person name="Hauser L."/>
            <person name="Chang Y.J."/>
            <person name="Jeffries C.D."/>
            <person name="Rohde M."/>
            <person name="Goker M."/>
            <person name="Woyke T."/>
            <person name="Bristow J."/>
            <person name="Eisen J.A."/>
            <person name="Markowitz V."/>
            <person name="Hugenholtz P."/>
            <person name="Kyrpides N.C."/>
            <person name="Klenk H.P."/>
        </authorList>
    </citation>
    <scope>NUCLEOTIDE SEQUENCE [LARGE SCALE GENOMIC DNA]</scope>
    <source>
        <strain evidence="3">ATCC 482 / DSM 20109 / BCRC 11376 / JCM 18109 / NBRC 3775 / NCIMB 8073 / NRS 134</strain>
    </source>
</reference>
<evidence type="ECO:0000313" key="3">
    <source>
        <dbReference type="Proteomes" id="UP000000849"/>
    </source>
</evidence>
<dbReference type="STRING" id="446466.Cfla_1656"/>
<evidence type="ECO:0000256" key="1">
    <source>
        <dbReference type="SAM" id="MobiDB-lite"/>
    </source>
</evidence>
<dbReference type="AlphaFoldDB" id="D5UDZ5"/>
<protein>
    <submittedName>
        <fullName evidence="2">Uncharacterized protein</fullName>
    </submittedName>
</protein>
<keyword evidence="3" id="KW-1185">Reference proteome</keyword>
<dbReference type="Proteomes" id="UP000000849">
    <property type="component" value="Chromosome"/>
</dbReference>
<name>D5UDZ5_CELFN</name>
<feature type="compositionally biased region" description="Pro residues" evidence="1">
    <location>
        <begin position="22"/>
        <end position="58"/>
    </location>
</feature>
<dbReference type="HOGENOM" id="CLU_2116605_0_0_11"/>
<gene>
    <name evidence="2" type="ordered locus">Cfla_1656</name>
</gene>
<dbReference type="RefSeq" id="WP_013116887.1">
    <property type="nucleotide sequence ID" value="NC_014151.1"/>
</dbReference>
<sequence length="114" mass="11223">MSEPVQGSGADGGAPTRGGVVPPTPRPVPGPRAVPGPPSAGPATPAPAPRAPAPPGPSAAPDGPGEDGAVTGDAAVDEAMRTLQGVEDRELRAQVTVFEDVHRALQDRLADAEG</sequence>
<dbReference type="OrthoDB" id="4829209at2"/>
<evidence type="ECO:0000313" key="2">
    <source>
        <dbReference type="EMBL" id="ADG74553.1"/>
    </source>
</evidence>
<organism evidence="2 3">
    <name type="scientific">Cellulomonas flavigena (strain ATCC 482 / DSM 20109 / BCRC 11376 / JCM 18109 / NBRC 3775 / NCIMB 8073 / NRS 134)</name>
    <dbReference type="NCBI Taxonomy" id="446466"/>
    <lineage>
        <taxon>Bacteria</taxon>
        <taxon>Bacillati</taxon>
        <taxon>Actinomycetota</taxon>
        <taxon>Actinomycetes</taxon>
        <taxon>Micrococcales</taxon>
        <taxon>Cellulomonadaceae</taxon>
        <taxon>Cellulomonas</taxon>
    </lineage>
</organism>
<proteinExistence type="predicted"/>
<feature type="region of interest" description="Disordered" evidence="1">
    <location>
        <begin position="1"/>
        <end position="72"/>
    </location>
</feature>
<dbReference type="KEGG" id="cfl:Cfla_1656"/>